<dbReference type="Gene3D" id="3.90.79.10">
    <property type="entry name" value="Nucleoside Triphosphate Pyrophosphohydrolase"/>
    <property type="match status" value="1"/>
</dbReference>
<evidence type="ECO:0000259" key="1">
    <source>
        <dbReference type="PROSITE" id="PS51462"/>
    </source>
</evidence>
<dbReference type="Proteomes" id="UP000247150">
    <property type="component" value="Unassembled WGS sequence"/>
</dbReference>
<dbReference type="CDD" id="cd02883">
    <property type="entry name" value="NUDIX_Hydrolase"/>
    <property type="match status" value="1"/>
</dbReference>
<comment type="caution">
    <text evidence="2">The sequence shown here is derived from an EMBL/GenBank/DDBJ whole genome shotgun (WGS) entry which is preliminary data.</text>
</comment>
<proteinExistence type="predicted"/>
<dbReference type="RefSeq" id="WP_110065204.1">
    <property type="nucleotide sequence ID" value="NZ_QGTW01000006.1"/>
</dbReference>
<sequence>MTSTYVNWGQAKVKLTWQETIQLPEYGLITSVHGLCFYENKLLLVNLNHRGWDIPGGHIEQGENPEQCLKREAMEEGYVEGECKLLGHVIVDHSKNSQWNECSPYPKLGYQVYYRMNIKKMHDFEGKFESVERTLIDPIRVSDYFKGWHEVLAQTLVCALKEG</sequence>
<dbReference type="EMBL" id="QGTW01000006">
    <property type="protein sequence ID" value="PWW28351.1"/>
    <property type="molecule type" value="Genomic_DNA"/>
</dbReference>
<gene>
    <name evidence="2" type="ORF">DFO73_106167</name>
</gene>
<dbReference type="InterPro" id="IPR015797">
    <property type="entry name" value="NUDIX_hydrolase-like_dom_sf"/>
</dbReference>
<evidence type="ECO:0000313" key="2">
    <source>
        <dbReference type="EMBL" id="PWW28351.1"/>
    </source>
</evidence>
<evidence type="ECO:0000313" key="3">
    <source>
        <dbReference type="Proteomes" id="UP000247150"/>
    </source>
</evidence>
<dbReference type="PROSITE" id="PS51462">
    <property type="entry name" value="NUDIX"/>
    <property type="match status" value="1"/>
</dbReference>
<reference evidence="2 3" key="1">
    <citation type="submission" date="2018-05" db="EMBL/GenBank/DDBJ databases">
        <title>Freshwater and sediment microbial communities from various areas in North America, analyzing microbe dynamics in response to fracking.</title>
        <authorList>
            <person name="Lamendella R."/>
        </authorList>
    </citation>
    <scope>NUCLEOTIDE SEQUENCE [LARGE SCALE GENOMIC DNA]</scope>
    <source>
        <strain evidence="2 3">15_TX</strain>
    </source>
</reference>
<name>A0A2V2ZV92_9BACI</name>
<feature type="domain" description="Nudix hydrolase" evidence="1">
    <location>
        <begin position="27"/>
        <end position="163"/>
    </location>
</feature>
<dbReference type="Pfam" id="PF00293">
    <property type="entry name" value="NUDIX"/>
    <property type="match status" value="1"/>
</dbReference>
<dbReference type="InterPro" id="IPR000086">
    <property type="entry name" value="NUDIX_hydrolase_dom"/>
</dbReference>
<protein>
    <submittedName>
        <fullName evidence="2">NUDIX domain-containing protein</fullName>
    </submittedName>
</protein>
<dbReference type="AlphaFoldDB" id="A0A2V2ZV92"/>
<dbReference type="OrthoDB" id="9804442at2"/>
<dbReference type="SUPFAM" id="SSF55811">
    <property type="entry name" value="Nudix"/>
    <property type="match status" value="1"/>
</dbReference>
<organism evidence="2 3">
    <name type="scientific">Cytobacillus oceanisediminis</name>
    <dbReference type="NCBI Taxonomy" id="665099"/>
    <lineage>
        <taxon>Bacteria</taxon>
        <taxon>Bacillati</taxon>
        <taxon>Bacillota</taxon>
        <taxon>Bacilli</taxon>
        <taxon>Bacillales</taxon>
        <taxon>Bacillaceae</taxon>
        <taxon>Cytobacillus</taxon>
    </lineage>
</organism>
<accession>A0A2V2ZV92</accession>